<reference evidence="1 2" key="1">
    <citation type="submission" date="2023-05" db="EMBL/GenBank/DDBJ databases">
        <title>Sequencing and Assembly of Streptomyces sp. NP73.</title>
        <authorList>
            <person name="Konwar A.N."/>
            <person name="Saikia K."/>
            <person name="Thakur D."/>
        </authorList>
    </citation>
    <scope>NUCLEOTIDE SEQUENCE [LARGE SCALE GENOMIC DNA]</scope>
    <source>
        <strain evidence="1 2">NP73</strain>
    </source>
</reference>
<organism evidence="1 2">
    <name type="scientific">Streptomyces katrae</name>
    <dbReference type="NCBI Taxonomy" id="68223"/>
    <lineage>
        <taxon>Bacteria</taxon>
        <taxon>Bacillati</taxon>
        <taxon>Actinomycetota</taxon>
        <taxon>Actinomycetes</taxon>
        <taxon>Kitasatosporales</taxon>
        <taxon>Streptomycetaceae</taxon>
        <taxon>Streptomyces</taxon>
    </lineage>
</organism>
<sequence length="117" mass="13044">MIDGMSEESVVAKTWRMLLERHPEARRGSPEMIEAAFAEPRLRQLYPFPSHGGLYFHRFMWSNDLPFMVQGEGTYSVYAARYAELLGEVATPEEAAALVVANLPSDCVAVAEGPWPA</sequence>
<evidence type="ECO:0000313" key="2">
    <source>
        <dbReference type="Proteomes" id="UP001223390"/>
    </source>
</evidence>
<evidence type="ECO:0000313" key="1">
    <source>
        <dbReference type="EMBL" id="MDK9500161.1"/>
    </source>
</evidence>
<dbReference type="Proteomes" id="UP001223390">
    <property type="component" value="Unassembled WGS sequence"/>
</dbReference>
<protein>
    <submittedName>
        <fullName evidence="1">DUF6193 family natural product biosynthesis protein</fullName>
    </submittedName>
</protein>
<accession>A0ABT7H3X2</accession>
<keyword evidence="2" id="KW-1185">Reference proteome</keyword>
<dbReference type="InterPro" id="IPR045682">
    <property type="entry name" value="DUF6193"/>
</dbReference>
<dbReference type="EMBL" id="JASITI010000056">
    <property type="protein sequence ID" value="MDK9500161.1"/>
    <property type="molecule type" value="Genomic_DNA"/>
</dbReference>
<proteinExistence type="predicted"/>
<name>A0ABT7H3X2_9ACTN</name>
<gene>
    <name evidence="1" type="ORF">QEZ40_005788</name>
</gene>
<dbReference type="RefSeq" id="WP_285345839.1">
    <property type="nucleotide sequence ID" value="NZ_JASITI010000056.1"/>
</dbReference>
<dbReference type="Pfam" id="PF19692">
    <property type="entry name" value="DUF6193"/>
    <property type="match status" value="1"/>
</dbReference>
<comment type="caution">
    <text evidence="1">The sequence shown here is derived from an EMBL/GenBank/DDBJ whole genome shotgun (WGS) entry which is preliminary data.</text>
</comment>